<evidence type="ECO:0000256" key="1">
    <source>
        <dbReference type="SAM" id="MobiDB-lite"/>
    </source>
</evidence>
<protein>
    <submittedName>
        <fullName evidence="2">Uncharacterized protein</fullName>
    </submittedName>
</protein>
<dbReference type="Proteomes" id="UP000236291">
    <property type="component" value="Unassembled WGS sequence"/>
</dbReference>
<accession>A0A2K3LBZ5</accession>
<comment type="caution">
    <text evidence="2">The sequence shown here is derived from an EMBL/GenBank/DDBJ whole genome shotgun (WGS) entry which is preliminary data.</text>
</comment>
<feature type="region of interest" description="Disordered" evidence="1">
    <location>
        <begin position="64"/>
        <end position="92"/>
    </location>
</feature>
<feature type="compositionally biased region" description="Basic and acidic residues" evidence="1">
    <location>
        <begin position="67"/>
        <end position="79"/>
    </location>
</feature>
<gene>
    <name evidence="2" type="ORF">L195_g031997</name>
</gene>
<dbReference type="EMBL" id="ASHM01030039">
    <property type="protein sequence ID" value="PNX76052.1"/>
    <property type="molecule type" value="Genomic_DNA"/>
</dbReference>
<evidence type="ECO:0000313" key="2">
    <source>
        <dbReference type="EMBL" id="PNX76052.1"/>
    </source>
</evidence>
<proteinExistence type="predicted"/>
<organism evidence="2 3">
    <name type="scientific">Trifolium pratense</name>
    <name type="common">Red clover</name>
    <dbReference type="NCBI Taxonomy" id="57577"/>
    <lineage>
        <taxon>Eukaryota</taxon>
        <taxon>Viridiplantae</taxon>
        <taxon>Streptophyta</taxon>
        <taxon>Embryophyta</taxon>
        <taxon>Tracheophyta</taxon>
        <taxon>Spermatophyta</taxon>
        <taxon>Magnoliopsida</taxon>
        <taxon>eudicotyledons</taxon>
        <taxon>Gunneridae</taxon>
        <taxon>Pentapetalae</taxon>
        <taxon>rosids</taxon>
        <taxon>fabids</taxon>
        <taxon>Fabales</taxon>
        <taxon>Fabaceae</taxon>
        <taxon>Papilionoideae</taxon>
        <taxon>50 kb inversion clade</taxon>
        <taxon>NPAAA clade</taxon>
        <taxon>Hologalegina</taxon>
        <taxon>IRL clade</taxon>
        <taxon>Trifolieae</taxon>
        <taxon>Trifolium</taxon>
    </lineage>
</organism>
<sequence length="92" mass="10325">MIESEGYANNCFSIGHAIANCRKLHSIEKFEEKEKMGADKGQTSKMYVSTKITVLESEMVQHNQVDISRHTSSDDDAGRDQAITIHQNDEPV</sequence>
<reference evidence="2 3" key="1">
    <citation type="journal article" date="2014" name="Am. J. Bot.">
        <title>Genome assembly and annotation for red clover (Trifolium pratense; Fabaceae).</title>
        <authorList>
            <person name="Istvanek J."/>
            <person name="Jaros M."/>
            <person name="Krenek A."/>
            <person name="Repkova J."/>
        </authorList>
    </citation>
    <scope>NUCLEOTIDE SEQUENCE [LARGE SCALE GENOMIC DNA]</scope>
    <source>
        <strain evidence="3">cv. Tatra</strain>
        <tissue evidence="2">Young leaves</tissue>
    </source>
</reference>
<evidence type="ECO:0000313" key="3">
    <source>
        <dbReference type="Proteomes" id="UP000236291"/>
    </source>
</evidence>
<name>A0A2K3LBZ5_TRIPR</name>
<reference evidence="2 3" key="2">
    <citation type="journal article" date="2017" name="Front. Plant Sci.">
        <title>Gene Classification and Mining of Molecular Markers Useful in Red Clover (Trifolium pratense) Breeding.</title>
        <authorList>
            <person name="Istvanek J."/>
            <person name="Dluhosova J."/>
            <person name="Dluhos P."/>
            <person name="Patkova L."/>
            <person name="Nedelnik J."/>
            <person name="Repkova J."/>
        </authorList>
    </citation>
    <scope>NUCLEOTIDE SEQUENCE [LARGE SCALE GENOMIC DNA]</scope>
    <source>
        <strain evidence="3">cv. Tatra</strain>
        <tissue evidence="2">Young leaves</tissue>
    </source>
</reference>
<dbReference type="AlphaFoldDB" id="A0A2K3LBZ5"/>